<proteinExistence type="predicted"/>
<dbReference type="EMBL" id="JAECZB010000102">
    <property type="protein sequence ID" value="MBH8555952.1"/>
    <property type="molecule type" value="Genomic_DNA"/>
</dbReference>
<organism evidence="1 2">
    <name type="scientific">Atlanticothrix silvestris CENA357</name>
    <dbReference type="NCBI Taxonomy" id="1725252"/>
    <lineage>
        <taxon>Bacteria</taxon>
        <taxon>Bacillati</taxon>
        <taxon>Cyanobacteriota</taxon>
        <taxon>Cyanophyceae</taxon>
        <taxon>Nostocales</taxon>
        <taxon>Nodulariaceae</taxon>
        <taxon>Atlanticothrix</taxon>
        <taxon>Atlanticothrix silvestris</taxon>
    </lineage>
</organism>
<dbReference type="RefSeq" id="WP_214442155.1">
    <property type="nucleotide sequence ID" value="NZ_JAECZB010000102.1"/>
</dbReference>
<comment type="caution">
    <text evidence="1">The sequence shown here is derived from an EMBL/GenBank/DDBJ whole genome shotgun (WGS) entry which is preliminary data.</text>
</comment>
<dbReference type="AlphaFoldDB" id="A0A8J7L8A7"/>
<dbReference type="Proteomes" id="UP000599391">
    <property type="component" value="Unassembled WGS sequence"/>
</dbReference>
<evidence type="ECO:0000313" key="1">
    <source>
        <dbReference type="EMBL" id="MBH8555952.1"/>
    </source>
</evidence>
<keyword evidence="2" id="KW-1185">Reference proteome</keyword>
<accession>A0A8J7L8A7</accession>
<evidence type="ECO:0000313" key="2">
    <source>
        <dbReference type="Proteomes" id="UP000599391"/>
    </source>
</evidence>
<protein>
    <submittedName>
        <fullName evidence="1">Glycosyltransferase family 1 protein</fullName>
    </submittedName>
</protein>
<sequence length="384" mass="44998">MITDWNDTIYFYCDPRIGIPQGDKFQHLLICLVEGFRELGIPFFSNVNYWQESPEKTEYLFNHHPDITADDCSIVVLTNNWFNIKYPLPPTLFHPQRQYKTVYLDGDDSDKTYIEKPEFRQFDFIFRNHFNKKLNYGNNFYPWSFGLSNRILQEVNAAPNFQQRKRQILINFRHWKSGHPVRNISCSSFMPHISKILQIDNSVDNPHNLSTDSYHYLQWLQTGGRHYPTYYKRLQDSMACACFGGFFVPSWPNNPGNLINRSGKHLLSRLRLKTKTIVQWDSWRFWESLAAGCATFHVDFEKYGISLPVMPQNWQHYIGIDLDNVQAAIDKIADDPEILERVAIQGRLWALEHYSPVPTALRFLETISQAKITDASKVETVSKV</sequence>
<gene>
    <name evidence="1" type="ORF">I8751_27155</name>
</gene>
<reference evidence="1 2" key="1">
    <citation type="journal article" date="2021" name="Int. J. Syst. Evol. Microbiol.">
        <title>Amazonocrinis nigriterrae gen. nov., sp. nov., Atlanticothrix silvestris gen. nov., sp. nov. and Dendronalium phyllosphericum gen. nov., sp. nov., nostocacean cyanobacteria from Brazilian environments.</title>
        <authorList>
            <person name="Alvarenga D.O."/>
            <person name="Andreote A.P.D."/>
            <person name="Branco L.H.Z."/>
            <person name="Delbaje E."/>
            <person name="Cruz R.B."/>
            <person name="Varani A.M."/>
            <person name="Fiore M.F."/>
        </authorList>
    </citation>
    <scope>NUCLEOTIDE SEQUENCE [LARGE SCALE GENOMIC DNA]</scope>
    <source>
        <strain evidence="1 2">CENA357</strain>
    </source>
</reference>
<name>A0A8J7L8A7_9CYAN</name>